<dbReference type="InterPro" id="IPR013083">
    <property type="entry name" value="Znf_RING/FYVE/PHD"/>
</dbReference>
<reference evidence="8 9" key="1">
    <citation type="submission" date="2024-10" db="EMBL/GenBank/DDBJ databases">
        <title>Updated reference genomes for cyclostephanoid diatoms.</title>
        <authorList>
            <person name="Roberts W.R."/>
            <person name="Alverson A.J."/>
        </authorList>
    </citation>
    <scope>NUCLEOTIDE SEQUENCE [LARGE SCALE GENOMIC DNA]</scope>
    <source>
        <strain evidence="8 9">AJA232-27</strain>
    </source>
</reference>
<keyword evidence="4 5" id="KW-0103">Bromodomain</keyword>
<evidence type="ECO:0000259" key="7">
    <source>
        <dbReference type="PROSITE" id="PS50014"/>
    </source>
</evidence>
<protein>
    <recommendedName>
        <fullName evidence="7">Bromo domain-containing protein</fullName>
    </recommendedName>
</protein>
<name>A0ABD3MNX8_9STRA</name>
<dbReference type="Gene3D" id="1.20.920.10">
    <property type="entry name" value="Bromodomain-like"/>
    <property type="match status" value="1"/>
</dbReference>
<evidence type="ECO:0000313" key="9">
    <source>
        <dbReference type="Proteomes" id="UP001530293"/>
    </source>
</evidence>
<feature type="region of interest" description="Disordered" evidence="6">
    <location>
        <begin position="1304"/>
        <end position="1333"/>
    </location>
</feature>
<keyword evidence="3" id="KW-0862">Zinc</keyword>
<dbReference type="EMBL" id="JALLBG020000096">
    <property type="protein sequence ID" value="KAL3765372.1"/>
    <property type="molecule type" value="Genomic_DNA"/>
</dbReference>
<evidence type="ECO:0000256" key="4">
    <source>
        <dbReference type="ARBA" id="ARBA00023117"/>
    </source>
</evidence>
<organism evidence="8 9">
    <name type="scientific">Discostella pseudostelligera</name>
    <dbReference type="NCBI Taxonomy" id="259834"/>
    <lineage>
        <taxon>Eukaryota</taxon>
        <taxon>Sar</taxon>
        <taxon>Stramenopiles</taxon>
        <taxon>Ochrophyta</taxon>
        <taxon>Bacillariophyta</taxon>
        <taxon>Coscinodiscophyceae</taxon>
        <taxon>Thalassiosirophycidae</taxon>
        <taxon>Stephanodiscales</taxon>
        <taxon>Stephanodiscaceae</taxon>
        <taxon>Discostella</taxon>
    </lineage>
</organism>
<dbReference type="PROSITE" id="PS50014">
    <property type="entry name" value="BROMODOMAIN_2"/>
    <property type="match status" value="1"/>
</dbReference>
<feature type="region of interest" description="Disordered" evidence="6">
    <location>
        <begin position="706"/>
        <end position="799"/>
    </location>
</feature>
<evidence type="ECO:0000256" key="6">
    <source>
        <dbReference type="SAM" id="MobiDB-lite"/>
    </source>
</evidence>
<feature type="region of interest" description="Disordered" evidence="6">
    <location>
        <begin position="273"/>
        <end position="371"/>
    </location>
</feature>
<evidence type="ECO:0000256" key="3">
    <source>
        <dbReference type="ARBA" id="ARBA00022833"/>
    </source>
</evidence>
<feature type="compositionally biased region" description="Basic and acidic residues" evidence="6">
    <location>
        <begin position="298"/>
        <end position="313"/>
    </location>
</feature>
<keyword evidence="2" id="KW-0863">Zinc-finger</keyword>
<proteinExistence type="predicted"/>
<evidence type="ECO:0000256" key="2">
    <source>
        <dbReference type="ARBA" id="ARBA00022771"/>
    </source>
</evidence>
<dbReference type="InterPro" id="IPR047171">
    <property type="entry name" value="BAZ1A"/>
</dbReference>
<evidence type="ECO:0000256" key="1">
    <source>
        <dbReference type="ARBA" id="ARBA00022723"/>
    </source>
</evidence>
<dbReference type="Gene3D" id="3.30.40.10">
    <property type="entry name" value="Zinc/RING finger domain, C3HC4 (zinc finger)"/>
    <property type="match status" value="1"/>
</dbReference>
<dbReference type="SMART" id="SM00249">
    <property type="entry name" value="PHD"/>
    <property type="match status" value="1"/>
</dbReference>
<evidence type="ECO:0000313" key="8">
    <source>
        <dbReference type="EMBL" id="KAL3765372.1"/>
    </source>
</evidence>
<accession>A0ABD3MNX8</accession>
<dbReference type="PANTHER" id="PTHR46510:SF1">
    <property type="entry name" value="BROMODOMAIN ADJACENT TO ZINC FINGER DOMAIN PROTEIN 1A"/>
    <property type="match status" value="1"/>
</dbReference>
<feature type="region of interest" description="Disordered" evidence="6">
    <location>
        <begin position="168"/>
        <end position="194"/>
    </location>
</feature>
<dbReference type="InterPro" id="IPR036427">
    <property type="entry name" value="Bromodomain-like_sf"/>
</dbReference>
<feature type="compositionally biased region" description="Low complexity" evidence="6">
    <location>
        <begin position="771"/>
        <end position="780"/>
    </location>
</feature>
<feature type="compositionally biased region" description="Polar residues" evidence="6">
    <location>
        <begin position="116"/>
        <end position="134"/>
    </location>
</feature>
<feature type="region of interest" description="Disordered" evidence="6">
    <location>
        <begin position="502"/>
        <end position="540"/>
    </location>
</feature>
<dbReference type="GO" id="GO:0008270">
    <property type="term" value="F:zinc ion binding"/>
    <property type="evidence" value="ECO:0007669"/>
    <property type="project" value="UniProtKB-KW"/>
</dbReference>
<dbReference type="PANTHER" id="PTHR46510">
    <property type="entry name" value="BROMODOMAIN ADJACENT TO ZINC FINGER DOMAIN PROTEIN 1A"/>
    <property type="match status" value="1"/>
</dbReference>
<feature type="region of interest" description="Disordered" evidence="6">
    <location>
        <begin position="105"/>
        <end position="134"/>
    </location>
</feature>
<feature type="domain" description="Bromo" evidence="7">
    <location>
        <begin position="975"/>
        <end position="1066"/>
    </location>
</feature>
<dbReference type="Pfam" id="PF00439">
    <property type="entry name" value="Bromodomain"/>
    <property type="match status" value="1"/>
</dbReference>
<feature type="compositionally biased region" description="Low complexity" evidence="6">
    <location>
        <begin position="105"/>
        <end position="115"/>
    </location>
</feature>
<evidence type="ECO:0000256" key="5">
    <source>
        <dbReference type="PROSITE-ProRule" id="PRU00035"/>
    </source>
</evidence>
<feature type="compositionally biased region" description="Basic and acidic residues" evidence="6">
    <location>
        <begin position="1315"/>
        <end position="1333"/>
    </location>
</feature>
<dbReference type="InterPro" id="IPR011011">
    <property type="entry name" value="Znf_FYVE_PHD"/>
</dbReference>
<dbReference type="Proteomes" id="UP001530293">
    <property type="component" value="Unassembled WGS sequence"/>
</dbReference>
<feature type="compositionally biased region" description="Low complexity" evidence="6">
    <location>
        <begin position="176"/>
        <end position="194"/>
    </location>
</feature>
<dbReference type="SUPFAM" id="SSF57903">
    <property type="entry name" value="FYVE/PHD zinc finger"/>
    <property type="match status" value="1"/>
</dbReference>
<feature type="compositionally biased region" description="Polar residues" evidence="6">
    <location>
        <begin position="706"/>
        <end position="718"/>
    </location>
</feature>
<comment type="caution">
    <text evidence="8">The sequence shown here is derived from an EMBL/GenBank/DDBJ whole genome shotgun (WGS) entry which is preliminary data.</text>
</comment>
<feature type="compositionally biased region" description="Basic and acidic residues" evidence="6">
    <location>
        <begin position="720"/>
        <end position="744"/>
    </location>
</feature>
<feature type="compositionally biased region" description="Gly residues" evidence="6">
    <location>
        <begin position="508"/>
        <end position="530"/>
    </location>
</feature>
<gene>
    <name evidence="8" type="ORF">ACHAWU_002290</name>
</gene>
<sequence>MSMLRLCTLDPSKYGWTAIGGISTNLLVPHEMARRPEARDKFLKQQKKNPAFSSAAAASDPNGNDRCMVASSKYYTIMDPSSMASSSSSTKDAAKSTTTTATAAHSGSASASASANNDSNQSFNDTAATNQSTPNNNALKEIVIHATAATTTTTATAIAYNTAKDADDLDKKDQLTSKPSSSVTTASSLATAPTTSSAAAAAAAATTTTSATSTTNNTTKTKLDIYTYHRGRVGQEPRNPSTGSLLCDMDPIDTNYGWIPCKNAVCKVTINFPLGDLNDDDEDDDEDEEGEEEEAEEDSKKYVERKSKNRNEPTGRAVDGGELTTSDIRRRGDMGVMGGISERNVRASRNRSFAGDGPTTYPYSSSAKALSSSSNSATTTALSHPQLPHFVQVVDWDLANPHTPTPEVYATTIASEFGLSFPQTMDLVDSIERQLRAFCASQPIFYAPMAILDPYGCERPDVHFGPPEIYCGPVLGSAAATGGGGGGGGGVGSRSYVIRRSNSNQISSGGGGGGGSSSTSRRGGGGGGGPAAPRPPSSGVIKLDKRGIQVVPKDQLVQPNKDGDVYIAEVLKRANSRSTAIVMECVQKGEASLTTTKNEVCHICHNRKPCGLTFHCGAHNYCDFHCATRLGFRVGDYDSTQPTNLPINFCPVCTLICVCARCTRRLEDKAKSLKKECQRQNVGPEDADIDIVNDLCSKLKHNVDVTSNPPASTASVPQRISKDKGSSKKVKHEQIKENKGDGKNNKRRHSSGSVEIDDDDDAVEGPRKSNSRSMRSSPSSDAIVDERPRKKRKSEMPTAFVSVLKVPPSAFPKEMCCGEDLDPSTAEDMNMVFTPDGSFPVDESTVSSLGNSQKYQDLIPPFTTESHFFLCAECGRNDGELVLCKVCPRAYHEMCLAKSNSSTAVEDDDGGDATITSSGVRCKQLKSPCRRCECDRNVSDSEMDNVSETKKNESQNYTSIGMILCELQQILNRLINYDFGFIFATPVNPTEVIDYHQIITKPMDYGTIISKLETRQYATTDNDLFKKVSGVESLNTMEKLLLQALLDVLQVHHNCFLYNPKGSNYYRAGKVQERKWDAFFNKLTKGSFPDFVLLQLMRFREDCKDERKRTVRSRHFVANNPEGRQCKPIAVFDPDTKRIVKQYSSKVSARTAAKILSNMGYACETELNSTSTRTRLDNAEDPTKPLFGYQWLRTEKLKSGLFKIKPYFRSDDLKSPTPNNIVILKADAAVGEAQRGFESEEAAYGDWLNEKSKSFTTSLHVDEQEGSDDSRSDFLTNYLDGTRSINGIVWNRVDNNNMGIAVAPKLPPKSTGKVVMEEEHAPKSPMRKLESKE</sequence>
<dbReference type="InterPro" id="IPR001965">
    <property type="entry name" value="Znf_PHD"/>
</dbReference>
<dbReference type="PRINTS" id="PR00503">
    <property type="entry name" value="BROMODOMAIN"/>
</dbReference>
<dbReference type="SMART" id="SM00297">
    <property type="entry name" value="BROMO"/>
    <property type="match status" value="1"/>
</dbReference>
<dbReference type="SUPFAM" id="SSF47370">
    <property type="entry name" value="Bromodomain"/>
    <property type="match status" value="1"/>
</dbReference>
<keyword evidence="1" id="KW-0479">Metal-binding</keyword>
<keyword evidence="9" id="KW-1185">Reference proteome</keyword>
<dbReference type="InterPro" id="IPR001487">
    <property type="entry name" value="Bromodomain"/>
</dbReference>
<feature type="compositionally biased region" description="Acidic residues" evidence="6">
    <location>
        <begin position="277"/>
        <end position="297"/>
    </location>
</feature>
<feature type="region of interest" description="Disordered" evidence="6">
    <location>
        <begin position="43"/>
        <end position="64"/>
    </location>
</feature>